<comment type="caution">
    <text evidence="2">The sequence shown here is derived from an EMBL/GenBank/DDBJ whole genome shotgun (WGS) entry which is preliminary data.</text>
</comment>
<name>A0A812HX36_9DINO</name>
<evidence type="ECO:0000313" key="3">
    <source>
        <dbReference type="Proteomes" id="UP000604046"/>
    </source>
</evidence>
<protein>
    <submittedName>
        <fullName evidence="2">Uncharacterized protein</fullName>
    </submittedName>
</protein>
<keyword evidence="3" id="KW-1185">Reference proteome</keyword>
<evidence type="ECO:0000313" key="2">
    <source>
        <dbReference type="EMBL" id="CAE6963510.1"/>
    </source>
</evidence>
<proteinExistence type="predicted"/>
<dbReference type="EMBL" id="CAJNDS010000115">
    <property type="protein sequence ID" value="CAE6963510.1"/>
    <property type="molecule type" value="Genomic_DNA"/>
</dbReference>
<gene>
    <name evidence="2" type="ORF">SNAT2548_LOCUS2075</name>
</gene>
<dbReference type="Proteomes" id="UP000604046">
    <property type="component" value="Unassembled WGS sequence"/>
</dbReference>
<sequence length="253" mass="28293">MEWRKPLLAAGAASCAVAVVWYLRKARARPVALDDSRGEEDKQKRNENDDGEGLAKEQLKQILKDMIKCQEQMKSFIKDLTQELGTTALSFHETCQRVKQVQPADPLESRGLKVMEFDKLLLKHQHDSDVRDAIAKIMGAPNPTNAVSDKIQSISVKDIIDIHTFMLQELQQLIKEHSGSERKEAFDTKTVTIAAQAIIGSKFETQFSLTSEDVESAVLMYHANLATDQNFAQINIKISHAMSQLLGTPFTPS</sequence>
<evidence type="ECO:0000256" key="1">
    <source>
        <dbReference type="SAM" id="MobiDB-lite"/>
    </source>
</evidence>
<dbReference type="OrthoDB" id="415865at2759"/>
<dbReference type="AlphaFoldDB" id="A0A812HX36"/>
<accession>A0A812HX36</accession>
<organism evidence="2 3">
    <name type="scientific">Symbiodinium natans</name>
    <dbReference type="NCBI Taxonomy" id="878477"/>
    <lineage>
        <taxon>Eukaryota</taxon>
        <taxon>Sar</taxon>
        <taxon>Alveolata</taxon>
        <taxon>Dinophyceae</taxon>
        <taxon>Suessiales</taxon>
        <taxon>Symbiodiniaceae</taxon>
        <taxon>Symbiodinium</taxon>
    </lineage>
</organism>
<feature type="region of interest" description="Disordered" evidence="1">
    <location>
        <begin position="32"/>
        <end position="53"/>
    </location>
</feature>
<reference evidence="2" key="1">
    <citation type="submission" date="2021-02" db="EMBL/GenBank/DDBJ databases">
        <authorList>
            <person name="Dougan E. K."/>
            <person name="Rhodes N."/>
            <person name="Thang M."/>
            <person name="Chan C."/>
        </authorList>
    </citation>
    <scope>NUCLEOTIDE SEQUENCE</scope>
</reference>